<dbReference type="Pfam" id="PF02854">
    <property type="entry name" value="MIF4G"/>
    <property type="match status" value="1"/>
</dbReference>
<accession>A0A9P7GLA9</accession>
<comment type="caution">
    <text evidence="5">The sequence shown here is derived from an EMBL/GenBank/DDBJ whole genome shotgun (WGS) entry which is preliminary data.</text>
</comment>
<comment type="similarity">
    <text evidence="1">Belongs to the eukaryotic initiation factor 4G family.</text>
</comment>
<dbReference type="PANTHER" id="PTHR23253:SF9">
    <property type="entry name" value="EUKARYOTIC TRANSLATION INITIATION FACTOR 4 GAMMA 2"/>
    <property type="match status" value="1"/>
</dbReference>
<dbReference type="InterPro" id="IPR016024">
    <property type="entry name" value="ARM-type_fold"/>
</dbReference>
<dbReference type="Gene3D" id="1.25.40.180">
    <property type="match status" value="1"/>
</dbReference>
<dbReference type="GO" id="GO:0003743">
    <property type="term" value="F:translation initiation factor activity"/>
    <property type="evidence" value="ECO:0007669"/>
    <property type="project" value="UniProtKB-KW"/>
</dbReference>
<dbReference type="SUPFAM" id="SSF48371">
    <property type="entry name" value="ARM repeat"/>
    <property type="match status" value="1"/>
</dbReference>
<organism evidence="5 6">
    <name type="scientific">Sphagnurus paluster</name>
    <dbReference type="NCBI Taxonomy" id="117069"/>
    <lineage>
        <taxon>Eukaryota</taxon>
        <taxon>Fungi</taxon>
        <taxon>Dikarya</taxon>
        <taxon>Basidiomycota</taxon>
        <taxon>Agaricomycotina</taxon>
        <taxon>Agaricomycetes</taxon>
        <taxon>Agaricomycetidae</taxon>
        <taxon>Agaricales</taxon>
        <taxon>Tricholomatineae</taxon>
        <taxon>Lyophyllaceae</taxon>
        <taxon>Sphagnurus</taxon>
    </lineage>
</organism>
<evidence type="ECO:0000256" key="2">
    <source>
        <dbReference type="ARBA" id="ARBA00022540"/>
    </source>
</evidence>
<reference evidence="5" key="2">
    <citation type="submission" date="2021-10" db="EMBL/GenBank/DDBJ databases">
        <title>Phylogenomics reveals ancestral predisposition of the termite-cultivated fungus Termitomyces towards a domesticated lifestyle.</title>
        <authorList>
            <person name="Auxier B."/>
            <person name="Grum-Grzhimaylo A."/>
            <person name="Cardenas M.E."/>
            <person name="Lodge J.D."/>
            <person name="Laessoe T."/>
            <person name="Pedersen O."/>
            <person name="Smith M.E."/>
            <person name="Kuyper T.W."/>
            <person name="Franco-Molano E.A."/>
            <person name="Baroni T.J."/>
            <person name="Aanen D.K."/>
        </authorList>
    </citation>
    <scope>NUCLEOTIDE SEQUENCE</scope>
    <source>
        <strain evidence="5">D49</strain>
    </source>
</reference>
<dbReference type="GO" id="GO:0016281">
    <property type="term" value="C:eukaryotic translation initiation factor 4F complex"/>
    <property type="evidence" value="ECO:0007669"/>
    <property type="project" value="TreeGrafter"/>
</dbReference>
<reference evidence="5" key="1">
    <citation type="submission" date="2021-02" db="EMBL/GenBank/DDBJ databases">
        <authorList>
            <person name="Nieuwenhuis M."/>
            <person name="Van De Peppel L.J.J."/>
        </authorList>
    </citation>
    <scope>NUCLEOTIDE SEQUENCE</scope>
    <source>
        <strain evidence="5">D49</strain>
    </source>
</reference>
<dbReference type="OrthoDB" id="514777at2759"/>
<dbReference type="EMBL" id="JABCKI010001102">
    <property type="protein sequence ID" value="KAG5649360.1"/>
    <property type="molecule type" value="Genomic_DNA"/>
</dbReference>
<gene>
    <name evidence="5" type="ORF">H0H81_004316</name>
</gene>
<dbReference type="AlphaFoldDB" id="A0A9P7GLA9"/>
<keyword evidence="2" id="KW-0396">Initiation factor</keyword>
<evidence type="ECO:0000259" key="4">
    <source>
        <dbReference type="Pfam" id="PF02854"/>
    </source>
</evidence>
<dbReference type="GO" id="GO:0003729">
    <property type="term" value="F:mRNA binding"/>
    <property type="evidence" value="ECO:0007669"/>
    <property type="project" value="TreeGrafter"/>
</dbReference>
<feature type="domain" description="MIF4G" evidence="4">
    <location>
        <begin position="213"/>
        <end position="322"/>
    </location>
</feature>
<sequence>MSTTSPATLADLDNIRAQLANLTAIIQGIVPTAVFPSAGSTGDSATAPATNFVPPITTIQANDASSSLRSLFPDVEAAYITAIIAHEFPAGDLYKLDLRYRDQYPFNGATSQLGNSNKDYETPDSVIIPLYTYFAILSAHIPKQRTIPFVFFQYLAHLQKLVSEYEWAVVLSYHTAFFNRRRAEMIDGDYSRWALADPVLVSEHFSAAAVATREVKALLDKLTMENFDSISEQIISWVNTSRGEKDGRTFIQVIKLVYEKATDEGTWAEMYARLCRKMMERISPKLWDDDIKNSKGKPIVGGQLFRKYLLNRCQEDFECGWINKEATAAAAASKSLVDQAAYEKNKKVGVDEVILYSDEYYGA</sequence>
<evidence type="ECO:0000313" key="5">
    <source>
        <dbReference type="EMBL" id="KAG5649360.1"/>
    </source>
</evidence>
<evidence type="ECO:0000256" key="1">
    <source>
        <dbReference type="ARBA" id="ARBA00005775"/>
    </source>
</evidence>
<proteinExistence type="inferred from homology"/>
<keyword evidence="6" id="KW-1185">Reference proteome</keyword>
<keyword evidence="3" id="KW-0648">Protein biosynthesis</keyword>
<protein>
    <recommendedName>
        <fullName evidence="4">MIF4G domain-containing protein</fullName>
    </recommendedName>
</protein>
<dbReference type="Proteomes" id="UP000717328">
    <property type="component" value="Unassembled WGS sequence"/>
</dbReference>
<evidence type="ECO:0000256" key="3">
    <source>
        <dbReference type="ARBA" id="ARBA00022917"/>
    </source>
</evidence>
<name>A0A9P7GLA9_9AGAR</name>
<dbReference type="PANTHER" id="PTHR23253">
    <property type="entry name" value="EUKARYOTIC TRANSLATION INITIATION FACTOR 4 GAMMA"/>
    <property type="match status" value="1"/>
</dbReference>
<dbReference type="InterPro" id="IPR003890">
    <property type="entry name" value="MIF4G-like_typ-3"/>
</dbReference>
<evidence type="ECO:0000313" key="6">
    <source>
        <dbReference type="Proteomes" id="UP000717328"/>
    </source>
</evidence>